<name>A0A0V1GYN4_9BILA</name>
<sequence length="99" mass="11412">MDGAKIPLFCVGVYAYTKNTDTALKNWTMLVQRKQFTLTLKSGHRRVISNSKLNQINKTDKHKRIARQRRKDCDSAPNHNHVILLEITVIKVVNILNNN</sequence>
<evidence type="ECO:0000313" key="2">
    <source>
        <dbReference type="Proteomes" id="UP000055024"/>
    </source>
</evidence>
<keyword evidence="2" id="KW-1185">Reference proteome</keyword>
<reference evidence="1 2" key="1">
    <citation type="submission" date="2015-01" db="EMBL/GenBank/DDBJ databases">
        <title>Evolution of Trichinella species and genotypes.</title>
        <authorList>
            <person name="Korhonen P.K."/>
            <person name="Edoardo P."/>
            <person name="Giuseppe L.R."/>
            <person name="Gasser R.B."/>
        </authorList>
    </citation>
    <scope>NUCLEOTIDE SEQUENCE [LARGE SCALE GENOMIC DNA]</scope>
    <source>
        <strain evidence="1">ISS1029</strain>
    </source>
</reference>
<organism evidence="1 2">
    <name type="scientific">Trichinella zimbabwensis</name>
    <dbReference type="NCBI Taxonomy" id="268475"/>
    <lineage>
        <taxon>Eukaryota</taxon>
        <taxon>Metazoa</taxon>
        <taxon>Ecdysozoa</taxon>
        <taxon>Nematoda</taxon>
        <taxon>Enoplea</taxon>
        <taxon>Dorylaimia</taxon>
        <taxon>Trichinellida</taxon>
        <taxon>Trichinellidae</taxon>
        <taxon>Trichinella</taxon>
    </lineage>
</organism>
<gene>
    <name evidence="1" type="ORF">T11_16758</name>
</gene>
<dbReference type="AlphaFoldDB" id="A0A0V1GYN4"/>
<proteinExistence type="predicted"/>
<accession>A0A0V1GYN4</accession>
<protein>
    <submittedName>
        <fullName evidence="1">Uncharacterized protein</fullName>
    </submittedName>
</protein>
<dbReference type="EMBL" id="JYDP01000212">
    <property type="protein sequence ID" value="KRZ02900.1"/>
    <property type="molecule type" value="Genomic_DNA"/>
</dbReference>
<dbReference type="Proteomes" id="UP000055024">
    <property type="component" value="Unassembled WGS sequence"/>
</dbReference>
<comment type="caution">
    <text evidence="1">The sequence shown here is derived from an EMBL/GenBank/DDBJ whole genome shotgun (WGS) entry which is preliminary data.</text>
</comment>
<evidence type="ECO:0000313" key="1">
    <source>
        <dbReference type="EMBL" id="KRZ02900.1"/>
    </source>
</evidence>